<gene>
    <name evidence="3" type="ORF">EZS27_027168</name>
</gene>
<sequence>MKTKICMVCFLSLVLSIQGWAQERNYLTQKYSKASLQQLLISQEQFKPYPEAGKGWEQVSESLKHLYIVEAEKLLGTSWGELKATEFMQFKRTGNRNVFESISFGRRNKLNVLVLGELFENKGRFIDDIINGVWIICEESWWGVPAHNGNRDPLPDLANKYVDLFDAETGAALAWIHYLLKDKLDKVSPLVSRRIADELERRIIIPCLKTDYNWMGVHRESLNNWTPWICSNWLTVVLLCDTNPERRLDAVYRIMQSLDHFVNPYPADGGCDEGPGYWDRAGASLYDCLELLYLASNGQVNIFDQPLIKNIGNYIYKVHISEDYYVNFADAGAITRPSADLVYRYGQSIHDETMKQFAGYLAERQQLGKKASAGSLGRQLPALFNINEMTGKADAPLLRDVWFPDLQVAIARSHAHSSQGLYLAVKGGHNAESHNHNDIGNFVVYADGKPVLIDIGVETYTAKTFSSQRYEIWTMQSAYHNLPTINGVQQSPGHQFVAKNVSYSTSNKKAAFSLDIAKAYPENAKVELWKRNLTLNRGQRVDIEDVYSLKECTEPVKWHLITCIKPDANTPGKILLADAEKKVELAYDKSQLSVVVEEVSVTDQRLLPIWGDRLYRITLTHKKQELKGSCTISVIYKK</sequence>
<organism evidence="3">
    <name type="scientific">termite gut metagenome</name>
    <dbReference type="NCBI Taxonomy" id="433724"/>
    <lineage>
        <taxon>unclassified sequences</taxon>
        <taxon>metagenomes</taxon>
        <taxon>organismal metagenomes</taxon>
    </lineage>
</organism>
<accession>A0A5J4QNB2</accession>
<comment type="caution">
    <text evidence="3">The sequence shown here is derived from an EMBL/GenBank/DDBJ whole genome shotgun (WGS) entry which is preliminary data.</text>
</comment>
<dbReference type="Pfam" id="PF07940">
    <property type="entry name" value="Hepar_II_III_C"/>
    <property type="match status" value="1"/>
</dbReference>
<dbReference type="EMBL" id="SNRY01002818">
    <property type="protein sequence ID" value="KAA6323386.1"/>
    <property type="molecule type" value="Genomic_DNA"/>
</dbReference>
<proteinExistence type="predicted"/>
<name>A0A5J4QNB2_9ZZZZ</name>
<feature type="domain" description="Heparinase II/III-like C-terminal" evidence="2">
    <location>
        <begin position="421"/>
        <end position="560"/>
    </location>
</feature>
<dbReference type="InterPro" id="IPR008929">
    <property type="entry name" value="Chondroitin_lyas"/>
</dbReference>
<reference evidence="3" key="1">
    <citation type="submission" date="2019-03" db="EMBL/GenBank/DDBJ databases">
        <title>Single cell metagenomics reveals metabolic interactions within the superorganism composed of flagellate Streblomastix strix and complex community of Bacteroidetes bacteria on its surface.</title>
        <authorList>
            <person name="Treitli S.C."/>
            <person name="Kolisko M."/>
            <person name="Husnik F."/>
            <person name="Keeling P."/>
            <person name="Hampl V."/>
        </authorList>
    </citation>
    <scope>NUCLEOTIDE SEQUENCE</scope>
    <source>
        <strain evidence="3">STM</strain>
    </source>
</reference>
<evidence type="ECO:0000313" key="3">
    <source>
        <dbReference type="EMBL" id="KAA6323386.1"/>
    </source>
</evidence>
<dbReference type="InterPro" id="IPR012480">
    <property type="entry name" value="Hepar_II_III_C"/>
</dbReference>
<dbReference type="Gene3D" id="2.70.98.70">
    <property type="match status" value="1"/>
</dbReference>
<dbReference type="Gene3D" id="1.50.10.100">
    <property type="entry name" value="Chondroitin AC/alginate lyase"/>
    <property type="match status" value="1"/>
</dbReference>
<evidence type="ECO:0000259" key="2">
    <source>
        <dbReference type="Pfam" id="PF07940"/>
    </source>
</evidence>
<dbReference type="AlphaFoldDB" id="A0A5J4QNB2"/>
<dbReference type="GO" id="GO:0030313">
    <property type="term" value="C:cell envelope"/>
    <property type="evidence" value="ECO:0007669"/>
    <property type="project" value="UniProtKB-SubCell"/>
</dbReference>
<protein>
    <recommendedName>
        <fullName evidence="2">Heparinase II/III-like C-terminal domain-containing protein</fullName>
    </recommendedName>
</protein>
<dbReference type="GO" id="GO:0016829">
    <property type="term" value="F:lyase activity"/>
    <property type="evidence" value="ECO:0007669"/>
    <property type="project" value="InterPro"/>
</dbReference>
<evidence type="ECO:0000256" key="1">
    <source>
        <dbReference type="ARBA" id="ARBA00004196"/>
    </source>
</evidence>
<comment type="subcellular location">
    <subcellularLocation>
        <location evidence="1">Cell envelope</location>
    </subcellularLocation>
</comment>